<gene>
    <name evidence="1" type="ordered locus">CAP2UW1_3979</name>
</gene>
<dbReference type="KEGG" id="app:CAP2UW1_3979"/>
<dbReference type="AlphaFoldDB" id="C7RME6"/>
<dbReference type="OrthoDB" id="7362200at2"/>
<sequence>MSDNQSCDLCGLDCGAKPFVLRTPERNLRFCCEACRGIYQMLHEINEMPARSACNDDRKV</sequence>
<protein>
    <submittedName>
        <fullName evidence="1">Uncharacterized protein</fullName>
    </submittedName>
</protein>
<dbReference type="STRING" id="522306.CAP2UW1_3979"/>
<name>C7RME6_ACCRE</name>
<reference evidence="1" key="1">
    <citation type="submission" date="2009-08" db="EMBL/GenBank/DDBJ databases">
        <authorList>
            <consortium name="US DOE Joint Genome Institute"/>
            <person name="Lucas S."/>
            <person name="Copeland A."/>
            <person name="Lapidus A."/>
            <person name="Glavina del Rio T."/>
            <person name="Dalin E."/>
            <person name="Tice H."/>
            <person name="Bruce D."/>
            <person name="Barry K."/>
            <person name="Pitluck S."/>
            <person name="Lowry S."/>
            <person name="Larimer F."/>
            <person name="Land M."/>
            <person name="Hauser L."/>
            <person name="Kyrpides N."/>
            <person name="Ivanova N."/>
            <person name="McMahon K.D."/>
            <person name="Hugenholtz P."/>
        </authorList>
    </citation>
    <scope>NUCLEOTIDE SEQUENCE</scope>
    <source>
        <strain evidence="1">UW-1</strain>
    </source>
</reference>
<reference evidence="1" key="2">
    <citation type="submission" date="2009-09" db="EMBL/GenBank/DDBJ databases">
        <title>Complete sequence of chromosome of Candidatus Accumulibacter phosphatis clade IIA str. UW-1.</title>
        <authorList>
            <consortium name="US DOE Joint Genome Institute"/>
            <person name="Martin H.G."/>
            <person name="Ivanova N."/>
            <person name="Kunin V."/>
            <person name="Warnecke F."/>
            <person name="Barry K."/>
            <person name="He S."/>
            <person name="Salamov A."/>
            <person name="Szeto E."/>
            <person name="Dalin E."/>
            <person name="Pangilinan J.L."/>
            <person name="Lapidus A."/>
            <person name="Lowry S."/>
            <person name="Kyrpides N.C."/>
            <person name="McMahon K.D."/>
            <person name="Hugenholtz P."/>
        </authorList>
    </citation>
    <scope>NUCLEOTIDE SEQUENCE [LARGE SCALE GENOMIC DNA]</scope>
    <source>
        <strain evidence="1">UW-1</strain>
    </source>
</reference>
<evidence type="ECO:0000313" key="1">
    <source>
        <dbReference type="EMBL" id="ACV37224.1"/>
    </source>
</evidence>
<accession>C7RME6</accession>
<organism evidence="1">
    <name type="scientific">Accumulibacter regalis</name>
    <dbReference type="NCBI Taxonomy" id="522306"/>
    <lineage>
        <taxon>Bacteria</taxon>
        <taxon>Pseudomonadati</taxon>
        <taxon>Pseudomonadota</taxon>
        <taxon>Betaproteobacteria</taxon>
        <taxon>Candidatus Accumulibacter</taxon>
    </lineage>
</organism>
<proteinExistence type="predicted"/>
<dbReference type="EMBL" id="CP001715">
    <property type="protein sequence ID" value="ACV37224.1"/>
    <property type="molecule type" value="Genomic_DNA"/>
</dbReference>
<dbReference type="HOGENOM" id="CLU_203894_0_0_4"/>
<dbReference type="eggNOG" id="ENOG5033CX0">
    <property type="taxonomic scope" value="Bacteria"/>
</dbReference>